<dbReference type="Proteomes" id="UP001165395">
    <property type="component" value="Unassembled WGS sequence"/>
</dbReference>
<gene>
    <name evidence="3" type="ORF">LIN78_04435</name>
</gene>
<keyword evidence="2" id="KW-0472">Membrane</keyword>
<organism evidence="3 4">
    <name type="scientific">Leeia speluncae</name>
    <dbReference type="NCBI Taxonomy" id="2884804"/>
    <lineage>
        <taxon>Bacteria</taxon>
        <taxon>Pseudomonadati</taxon>
        <taxon>Pseudomonadota</taxon>
        <taxon>Betaproteobacteria</taxon>
        <taxon>Neisseriales</taxon>
        <taxon>Leeiaceae</taxon>
        <taxon>Leeia</taxon>
    </lineage>
</organism>
<keyword evidence="4" id="KW-1185">Reference proteome</keyword>
<accession>A0ABS8D3N7</accession>
<reference evidence="3" key="1">
    <citation type="submission" date="2021-10" db="EMBL/GenBank/DDBJ databases">
        <title>The complete genome sequence of Leeia sp. TBRC 13508.</title>
        <authorList>
            <person name="Charoenyingcharoen P."/>
            <person name="Yukphan P."/>
        </authorList>
    </citation>
    <scope>NUCLEOTIDE SEQUENCE</scope>
    <source>
        <strain evidence="3">TBRC 13508</strain>
    </source>
</reference>
<evidence type="ECO:0000313" key="3">
    <source>
        <dbReference type="EMBL" id="MCB6182796.1"/>
    </source>
</evidence>
<name>A0ABS8D3N7_9NEIS</name>
<evidence type="ECO:0000256" key="2">
    <source>
        <dbReference type="SAM" id="Phobius"/>
    </source>
</evidence>
<evidence type="ECO:0000256" key="1">
    <source>
        <dbReference type="SAM" id="MobiDB-lite"/>
    </source>
</evidence>
<feature type="transmembrane region" description="Helical" evidence="2">
    <location>
        <begin position="42"/>
        <end position="64"/>
    </location>
</feature>
<protein>
    <submittedName>
        <fullName evidence="3">Uncharacterized protein</fullName>
    </submittedName>
</protein>
<dbReference type="EMBL" id="JAJBZT010000002">
    <property type="protein sequence ID" value="MCB6182796.1"/>
    <property type="molecule type" value="Genomic_DNA"/>
</dbReference>
<evidence type="ECO:0000313" key="4">
    <source>
        <dbReference type="Proteomes" id="UP001165395"/>
    </source>
</evidence>
<dbReference type="RefSeq" id="WP_227178886.1">
    <property type="nucleotide sequence ID" value="NZ_JAJBZT010000002.1"/>
</dbReference>
<feature type="region of interest" description="Disordered" evidence="1">
    <location>
        <begin position="1"/>
        <end position="24"/>
    </location>
</feature>
<proteinExistence type="predicted"/>
<feature type="compositionally biased region" description="Basic residues" evidence="1">
    <location>
        <begin position="1"/>
        <end position="15"/>
    </location>
</feature>
<keyword evidence="2" id="KW-1133">Transmembrane helix</keyword>
<keyword evidence="2" id="KW-0812">Transmembrane</keyword>
<comment type="caution">
    <text evidence="3">The sequence shown here is derived from an EMBL/GenBank/DDBJ whole genome shotgun (WGS) entry which is preliminary data.</text>
</comment>
<sequence>MNGGHHHGNHQHGHSHSHDHVHAKPAAVPSRFAAWTLLSAPVWQRVLIVLPAIVLLWLGVWWAMGVS</sequence>